<dbReference type="RefSeq" id="WP_406701035.1">
    <property type="nucleotide sequence ID" value="NZ_CP155447.1"/>
</dbReference>
<reference evidence="1" key="1">
    <citation type="submission" date="2024-05" db="EMBL/GenBank/DDBJ databases">
        <title>Planctomycetes of the genus Singulisphaera possess chitinolytic capabilities.</title>
        <authorList>
            <person name="Ivanova A."/>
        </authorList>
    </citation>
    <scope>NUCLEOTIDE SEQUENCE</scope>
    <source>
        <strain evidence="1">Ch08T</strain>
    </source>
</reference>
<dbReference type="Pfam" id="PF03692">
    <property type="entry name" value="CxxCxxCC"/>
    <property type="match status" value="1"/>
</dbReference>
<proteinExistence type="predicted"/>
<dbReference type="EMBL" id="CP155447">
    <property type="protein sequence ID" value="XBH08200.1"/>
    <property type="molecule type" value="Genomic_DNA"/>
</dbReference>
<evidence type="ECO:0000313" key="1">
    <source>
        <dbReference type="EMBL" id="XBH08200.1"/>
    </source>
</evidence>
<dbReference type="InterPro" id="IPR005358">
    <property type="entry name" value="Puta_zinc/iron-chelating_dom"/>
</dbReference>
<protein>
    <submittedName>
        <fullName evidence="1">YkgJ family cysteine cluster protein</fullName>
    </submittedName>
</protein>
<accession>A0AAU7CSC5</accession>
<organism evidence="1">
    <name type="scientific">Singulisphaera sp. Ch08</name>
    <dbReference type="NCBI Taxonomy" id="3120278"/>
    <lineage>
        <taxon>Bacteria</taxon>
        <taxon>Pseudomonadati</taxon>
        <taxon>Planctomycetota</taxon>
        <taxon>Planctomycetia</taxon>
        <taxon>Isosphaerales</taxon>
        <taxon>Isosphaeraceae</taxon>
        <taxon>Singulisphaera</taxon>
    </lineage>
</organism>
<sequence length="146" mass="17024">MKKNKVRREDVVPGACLCDHCSGKCCRYFTVPLDVPATWDDYDAIRWYLAHGQTLVYVEKGDWYIVVMSKCKYLAPDNRCRIYLNRPKVCQNYTVDECEYDTDWTFEKVFETPEQLWEYAEAVLPPRRRASKSNAGGPLLPIVTLN</sequence>
<gene>
    <name evidence="1" type="ORF">V5E97_19810</name>
</gene>
<name>A0AAU7CSC5_9BACT</name>
<dbReference type="AlphaFoldDB" id="A0AAU7CSC5"/>